<dbReference type="AlphaFoldDB" id="A0A6I4T8Y6"/>
<organism evidence="1 2">
    <name type="scientific">Altericroceibacterium endophyticum</name>
    <dbReference type="NCBI Taxonomy" id="1808508"/>
    <lineage>
        <taxon>Bacteria</taxon>
        <taxon>Pseudomonadati</taxon>
        <taxon>Pseudomonadota</taxon>
        <taxon>Alphaproteobacteria</taxon>
        <taxon>Sphingomonadales</taxon>
        <taxon>Erythrobacteraceae</taxon>
        <taxon>Altericroceibacterium</taxon>
    </lineage>
</organism>
<name>A0A6I4T8Y6_9SPHN</name>
<reference evidence="1 2" key="1">
    <citation type="submission" date="2019-12" db="EMBL/GenBank/DDBJ databases">
        <title>Genomic-based taxomic classification of the family Erythrobacteraceae.</title>
        <authorList>
            <person name="Xu L."/>
        </authorList>
    </citation>
    <scope>NUCLEOTIDE SEQUENCE [LARGE SCALE GENOMIC DNA]</scope>
    <source>
        <strain evidence="1 2">LMG 29518</strain>
    </source>
</reference>
<gene>
    <name evidence="1" type="ORF">GRI91_10700</name>
</gene>
<evidence type="ECO:0000313" key="1">
    <source>
        <dbReference type="EMBL" id="MXO66225.1"/>
    </source>
</evidence>
<keyword evidence="2" id="KW-1185">Reference proteome</keyword>
<accession>A0A6I4T8Y6</accession>
<evidence type="ECO:0000313" key="2">
    <source>
        <dbReference type="Proteomes" id="UP000438476"/>
    </source>
</evidence>
<dbReference type="Proteomes" id="UP000438476">
    <property type="component" value="Unassembled WGS sequence"/>
</dbReference>
<dbReference type="EMBL" id="WTYT01000004">
    <property type="protein sequence ID" value="MXO66225.1"/>
    <property type="molecule type" value="Genomic_DNA"/>
</dbReference>
<protein>
    <submittedName>
        <fullName evidence="1">Uncharacterized protein</fullName>
    </submittedName>
</protein>
<proteinExistence type="predicted"/>
<sequence length="667" mass="72374">MSIGSANNGADPRREMIIYGSAVAVALFSMRALELLEARLAESQPITVDDLGGVDEILADADRLQAAPFLDILADMISAAPPNEGARLHDFLVGGFALARDPQSFRDAIDRLIRSTTLRATIAQAVVAIFTRRIRERATERETLIAAYALEGLFRLALEGDVSRHRPLLELTEVASDVPGSFAQHVAKIGGAAFHAWGDDDLLTMLHRLLDNEEAESEAAFELGLAHLARALDGKDMATILAGLGTARLLFERAREVDDDRSDARAYRSAIDLVLGFAANRSVAEMQATLTDLVTAARDRAVVLRTGHVVPWLAPRQDVDIEWFELARTVQRVADDLARPSWINAATTMDRILAVYDASCTIAHGDGLRLVLRPRVEASFLRERGLAGHLDDLLSEGQWPDAQRTIAQNLRAGLDEARRAGAGPGKAKENEQYPLLARILPEGASTEQIPSDMARSLEFGLASHVAHGRVLANPVLQRVLASLRDQLAASSEYAGEVQQAFDAVLQQILMFCSDRQNAEIRDLGARGAYLRASDPSEADLQADLRDFLKGNLVGAEVLSEVRGVATGRTDLYISLGGPAFVIELKKHEGAFSPEAASRYLAQATSYQAANVRLGFLGALELVDRPGPVPSIEECLWHSAYVPEGGALARHLIVFRVPGRLRSPSALR</sequence>
<comment type="caution">
    <text evidence="1">The sequence shown here is derived from an EMBL/GenBank/DDBJ whole genome shotgun (WGS) entry which is preliminary data.</text>
</comment>